<evidence type="ECO:0000313" key="3">
    <source>
        <dbReference type="EMBL" id="RAV19292.1"/>
    </source>
</evidence>
<protein>
    <submittedName>
        <fullName evidence="3">PadR family transcriptional regulator</fullName>
    </submittedName>
</protein>
<dbReference type="InterPro" id="IPR036388">
    <property type="entry name" value="WH-like_DNA-bd_sf"/>
</dbReference>
<dbReference type="PANTHER" id="PTHR43252">
    <property type="entry name" value="TRANSCRIPTIONAL REGULATOR YQJI"/>
    <property type="match status" value="1"/>
</dbReference>
<organism evidence="3 4">
    <name type="scientific">Paenibacillus contaminans</name>
    <dbReference type="NCBI Taxonomy" id="450362"/>
    <lineage>
        <taxon>Bacteria</taxon>
        <taxon>Bacillati</taxon>
        <taxon>Bacillota</taxon>
        <taxon>Bacilli</taxon>
        <taxon>Bacillales</taxon>
        <taxon>Paenibacillaceae</taxon>
        <taxon>Paenibacillus</taxon>
    </lineage>
</organism>
<dbReference type="InterPro" id="IPR018309">
    <property type="entry name" value="Tscrpt_reg_PadR_C"/>
</dbReference>
<dbReference type="Gene3D" id="6.10.140.190">
    <property type="match status" value="1"/>
</dbReference>
<reference evidence="3 4" key="1">
    <citation type="journal article" date="2009" name="Int. J. Syst. Evol. Microbiol.">
        <title>Paenibacillus contaminans sp. nov., isolated from a contaminated laboratory plate.</title>
        <authorList>
            <person name="Chou J.H."/>
            <person name="Lee J.H."/>
            <person name="Lin M.C."/>
            <person name="Chang P.S."/>
            <person name="Arun A.B."/>
            <person name="Young C.C."/>
            <person name="Chen W.M."/>
        </authorList>
    </citation>
    <scope>NUCLEOTIDE SEQUENCE [LARGE SCALE GENOMIC DNA]</scope>
    <source>
        <strain evidence="3 4">CKOBP-6</strain>
    </source>
</reference>
<evidence type="ECO:0000259" key="1">
    <source>
        <dbReference type="Pfam" id="PF03551"/>
    </source>
</evidence>
<evidence type="ECO:0000259" key="2">
    <source>
        <dbReference type="Pfam" id="PF10400"/>
    </source>
</evidence>
<proteinExistence type="predicted"/>
<feature type="domain" description="Transcription regulator PadR C-terminal" evidence="2">
    <location>
        <begin position="91"/>
        <end position="177"/>
    </location>
</feature>
<comment type="caution">
    <text evidence="3">The sequence shown here is derived from an EMBL/GenBank/DDBJ whole genome shotgun (WGS) entry which is preliminary data.</text>
</comment>
<dbReference type="PANTHER" id="PTHR43252:SF4">
    <property type="entry name" value="TRANSCRIPTIONAL REGULATORY PROTEIN"/>
    <property type="match status" value="1"/>
</dbReference>
<dbReference type="EMBL" id="QMFB01000012">
    <property type="protein sequence ID" value="RAV19292.1"/>
    <property type="molecule type" value="Genomic_DNA"/>
</dbReference>
<evidence type="ECO:0000313" key="4">
    <source>
        <dbReference type="Proteomes" id="UP000250369"/>
    </source>
</evidence>
<dbReference type="RefSeq" id="WP_113032657.1">
    <property type="nucleotide sequence ID" value="NZ_QMFB01000012.1"/>
</dbReference>
<dbReference type="OrthoDB" id="9783723at2"/>
<accession>A0A329MHZ4</accession>
<dbReference type="Proteomes" id="UP000250369">
    <property type="component" value="Unassembled WGS sequence"/>
</dbReference>
<keyword evidence="4" id="KW-1185">Reference proteome</keyword>
<feature type="domain" description="Transcription regulator PadR N-terminal" evidence="1">
    <location>
        <begin position="9"/>
        <end position="77"/>
    </location>
</feature>
<dbReference type="InterPro" id="IPR005149">
    <property type="entry name" value="Tscrpt_reg_PadR_N"/>
</dbReference>
<dbReference type="AlphaFoldDB" id="A0A329MHZ4"/>
<dbReference type="Gene3D" id="1.10.10.10">
    <property type="entry name" value="Winged helix-like DNA-binding domain superfamily/Winged helix DNA-binding domain"/>
    <property type="match status" value="1"/>
</dbReference>
<sequence length="189" mass="22086">MLNTLSFGLLCMLSRGSFSGYDLMLKLQPFWQAKHSQIYPLLAKLDQAGYVEHIKIEQSDKPDKKVYSLTGKGRQALIEWVPEPAAEPPTTRDEINLKAYAMWMISDKDAMRQLFETKAAHHREKLEYYDRLLEQVKQESGDNLESIDDKNFGRYILIRKAITLANTQIEWCGWVLSFFDRHAQKEERQ</sequence>
<dbReference type="Pfam" id="PF10400">
    <property type="entry name" value="Vir_act_alpha_C"/>
    <property type="match status" value="1"/>
</dbReference>
<dbReference type="InterPro" id="IPR036390">
    <property type="entry name" value="WH_DNA-bd_sf"/>
</dbReference>
<dbReference type="SUPFAM" id="SSF46785">
    <property type="entry name" value="Winged helix' DNA-binding domain"/>
    <property type="match status" value="1"/>
</dbReference>
<dbReference type="Pfam" id="PF03551">
    <property type="entry name" value="PadR"/>
    <property type="match status" value="1"/>
</dbReference>
<gene>
    <name evidence="3" type="ORF">DQG23_20035</name>
</gene>
<name>A0A329MHZ4_9BACL</name>